<dbReference type="EMBL" id="JAWJWF010000048">
    <property type="protein sequence ID" value="KAK6620401.1"/>
    <property type="molecule type" value="Genomic_DNA"/>
</dbReference>
<feature type="compositionally biased region" description="Polar residues" evidence="1">
    <location>
        <begin position="110"/>
        <end position="119"/>
    </location>
</feature>
<protein>
    <recommendedName>
        <fullName evidence="2">SCA7 domain-containing protein</fullName>
    </recommendedName>
</protein>
<feature type="region of interest" description="Disordered" evidence="1">
    <location>
        <begin position="302"/>
        <end position="323"/>
    </location>
</feature>
<feature type="domain" description="SCA7" evidence="2">
    <location>
        <begin position="242"/>
        <end position="308"/>
    </location>
</feature>
<feature type="compositionally biased region" description="Polar residues" evidence="1">
    <location>
        <begin position="510"/>
        <end position="519"/>
    </location>
</feature>
<dbReference type="Pfam" id="PF08313">
    <property type="entry name" value="SCA7"/>
    <property type="match status" value="1"/>
</dbReference>
<dbReference type="Gene3D" id="6.10.140.1270">
    <property type="match status" value="1"/>
</dbReference>
<feature type="region of interest" description="Disordered" evidence="1">
    <location>
        <begin position="223"/>
        <end position="251"/>
    </location>
</feature>
<dbReference type="PANTHER" id="PTHR15117:SF24">
    <property type="entry name" value="SCA7 DOMAIN-CONTAINING PROTEIN"/>
    <property type="match status" value="1"/>
</dbReference>
<feature type="compositionally biased region" description="Polar residues" evidence="1">
    <location>
        <begin position="526"/>
        <end position="541"/>
    </location>
</feature>
<gene>
    <name evidence="3" type="ORF">RUM44_006802</name>
</gene>
<dbReference type="InterPro" id="IPR013243">
    <property type="entry name" value="SCA7_dom"/>
</dbReference>
<dbReference type="Proteomes" id="UP001359485">
    <property type="component" value="Unassembled WGS sequence"/>
</dbReference>
<evidence type="ECO:0000256" key="1">
    <source>
        <dbReference type="SAM" id="MobiDB-lite"/>
    </source>
</evidence>
<dbReference type="PANTHER" id="PTHR15117">
    <property type="entry name" value="ATAXIN 7 RELATED"/>
    <property type="match status" value="1"/>
</dbReference>
<feature type="region of interest" description="Disordered" evidence="1">
    <location>
        <begin position="499"/>
        <end position="561"/>
    </location>
</feature>
<feature type="region of interest" description="Disordered" evidence="1">
    <location>
        <begin position="103"/>
        <end position="124"/>
    </location>
</feature>
<organism evidence="3 4">
    <name type="scientific">Polyplax serrata</name>
    <name type="common">Common mouse louse</name>
    <dbReference type="NCBI Taxonomy" id="468196"/>
    <lineage>
        <taxon>Eukaryota</taxon>
        <taxon>Metazoa</taxon>
        <taxon>Ecdysozoa</taxon>
        <taxon>Arthropoda</taxon>
        <taxon>Hexapoda</taxon>
        <taxon>Insecta</taxon>
        <taxon>Pterygota</taxon>
        <taxon>Neoptera</taxon>
        <taxon>Paraneoptera</taxon>
        <taxon>Psocodea</taxon>
        <taxon>Troctomorpha</taxon>
        <taxon>Phthiraptera</taxon>
        <taxon>Anoplura</taxon>
        <taxon>Polyplacidae</taxon>
        <taxon>Polyplax</taxon>
    </lineage>
</organism>
<feature type="compositionally biased region" description="Basic and acidic residues" evidence="1">
    <location>
        <begin position="239"/>
        <end position="251"/>
    </location>
</feature>
<evidence type="ECO:0000259" key="2">
    <source>
        <dbReference type="PROSITE" id="PS51505"/>
    </source>
</evidence>
<comment type="caution">
    <text evidence="3">The sequence shown here is derived from an EMBL/GenBank/DDBJ whole genome shotgun (WGS) entry which is preliminary data.</text>
</comment>
<evidence type="ECO:0000313" key="3">
    <source>
        <dbReference type="EMBL" id="KAK6620401.1"/>
    </source>
</evidence>
<accession>A0ABR1AJ33</accession>
<proteinExistence type="predicted"/>
<reference evidence="3 4" key="1">
    <citation type="submission" date="2023-09" db="EMBL/GenBank/DDBJ databases">
        <title>Genomes of two closely related lineages of the louse Polyplax serrata with different host specificities.</title>
        <authorList>
            <person name="Martinu J."/>
            <person name="Tarabai H."/>
            <person name="Stefka J."/>
            <person name="Hypsa V."/>
        </authorList>
    </citation>
    <scope>NUCLEOTIDE SEQUENCE [LARGE SCALE GENOMIC DNA]</scope>
    <source>
        <strain evidence="3">98ZLc_SE</strain>
    </source>
</reference>
<dbReference type="PROSITE" id="PS51505">
    <property type="entry name" value="SCA7"/>
    <property type="match status" value="1"/>
</dbReference>
<keyword evidence="4" id="KW-1185">Reference proteome</keyword>
<dbReference type="InterPro" id="IPR052237">
    <property type="entry name" value="Ataxin-7-like_regulator"/>
</dbReference>
<name>A0ABR1AJ33_POLSC</name>
<sequence>MTAQVDGYKHENNAATHLIGQDWQKLIDLIESRPGDGETKSFDGGGYEYRAEDNVLRTLHDVKRLRQKDMPMFGRCPETDNFYTVVCSSCSMILMPHALKDHYEKRHGNGNKSQSPSDRQSLESLSKLKSKKIQLLKTDKVDKCKKIKPGALPVVELTEEALKDAKRLDKLKKGKSMEKLVEADYGNLQKSDRGKQKCVTKGIADLQPVVALSPIQVIETELEPNDARELPKNKKRDKKKSDRKPDKVYDPDKHCGVINDSGKPCVRSILCKVHQVALKRAVLRRTMPYDVLIRLMKTQNEDEKMKPENGSIRPPKGETEEKVPQEVKELRNGDVQTSRGWMAGQISIKIEEPPTKRLKIKDEIVDDEIDQNQFTLPSHLEALIDETLKTLKDVDEGESLPIAPIVPKPEPLLKWNLEKETTRKSPSPPPPLFLDDIHWHSSHPKPLATNTFGCRLIGGLMSTCKKLDTLRKHLQSVWSATSVSSPTSIRTGFNDVFNSTGSVQGPPPTNVSAKNNFSLSKYPKKPNQNKTLKKNVTQLVSKTPVASKRKRRSNSNLISPVQNSTANASDIISGLLISNSVPVQRTVSSSSSSSSVPTIPTGVIPVNSITSNGVPLRLFQGSLPVIASAAPNQPATFIQLNLCSPK</sequence>
<evidence type="ECO:0000313" key="4">
    <source>
        <dbReference type="Proteomes" id="UP001359485"/>
    </source>
</evidence>